<proteinExistence type="predicted"/>
<evidence type="ECO:0000256" key="1">
    <source>
        <dbReference type="ARBA" id="ARBA00023125"/>
    </source>
</evidence>
<comment type="caution">
    <text evidence="3">The sequence shown here is derived from an EMBL/GenBank/DDBJ whole genome shotgun (WGS) entry which is preliminary data.</text>
</comment>
<reference evidence="4" key="1">
    <citation type="journal article" date="2019" name="Int. J. Syst. Evol. Microbiol.">
        <title>The Global Catalogue of Microorganisms (GCM) 10K type strain sequencing project: providing services to taxonomists for standard genome sequencing and annotation.</title>
        <authorList>
            <consortium name="The Broad Institute Genomics Platform"/>
            <consortium name="The Broad Institute Genome Sequencing Center for Infectious Disease"/>
            <person name="Wu L."/>
            <person name="Ma J."/>
        </authorList>
    </citation>
    <scope>NUCLEOTIDE SEQUENCE [LARGE SCALE GENOMIC DNA]</scope>
    <source>
        <strain evidence="4">JCM 17441</strain>
    </source>
</reference>
<sequence>MSYTPREAVARTGFSLDTLRYYERIGLLDSVDRNAGGQRVFTDDDLAWLGILRCLRDTGMPIQRMLRYAELARGGDDTFAERAELLEEHDRELEAKIAALRDEQGRIREKIRWYRDNAPEDGVDLERAPAPSVG</sequence>
<accession>A0ABP8DNU3</accession>
<organism evidence="3 4">
    <name type="scientific">Dactylosporangium darangshiense</name>
    <dbReference type="NCBI Taxonomy" id="579108"/>
    <lineage>
        <taxon>Bacteria</taxon>
        <taxon>Bacillati</taxon>
        <taxon>Actinomycetota</taxon>
        <taxon>Actinomycetes</taxon>
        <taxon>Micromonosporales</taxon>
        <taxon>Micromonosporaceae</taxon>
        <taxon>Dactylosporangium</taxon>
    </lineage>
</organism>
<keyword evidence="4" id="KW-1185">Reference proteome</keyword>
<dbReference type="CDD" id="cd01109">
    <property type="entry name" value="HTH_YyaN"/>
    <property type="match status" value="1"/>
</dbReference>
<dbReference type="RefSeq" id="WP_345137435.1">
    <property type="nucleotide sequence ID" value="NZ_BAABAT010000041.1"/>
</dbReference>
<dbReference type="PROSITE" id="PS50937">
    <property type="entry name" value="HTH_MERR_2"/>
    <property type="match status" value="1"/>
</dbReference>
<gene>
    <name evidence="3" type="ORF">GCM10022255_089590</name>
</gene>
<dbReference type="InterPro" id="IPR047057">
    <property type="entry name" value="MerR_fam"/>
</dbReference>
<dbReference type="EMBL" id="BAABAT010000041">
    <property type="protein sequence ID" value="GAA4260547.1"/>
    <property type="molecule type" value="Genomic_DNA"/>
</dbReference>
<keyword evidence="1" id="KW-0238">DNA-binding</keyword>
<dbReference type="SUPFAM" id="SSF46955">
    <property type="entry name" value="Putative DNA-binding domain"/>
    <property type="match status" value="1"/>
</dbReference>
<name>A0ABP8DNU3_9ACTN</name>
<evidence type="ECO:0000313" key="3">
    <source>
        <dbReference type="EMBL" id="GAA4260547.1"/>
    </source>
</evidence>
<dbReference type="Proteomes" id="UP001500620">
    <property type="component" value="Unassembled WGS sequence"/>
</dbReference>
<dbReference type="Gene3D" id="1.10.1660.10">
    <property type="match status" value="1"/>
</dbReference>
<feature type="domain" description="HTH merR-type" evidence="2">
    <location>
        <begin position="1"/>
        <end position="71"/>
    </location>
</feature>
<dbReference type="Pfam" id="PF13411">
    <property type="entry name" value="MerR_1"/>
    <property type="match status" value="1"/>
</dbReference>
<protein>
    <submittedName>
        <fullName evidence="3">MerR family transcriptional regulator</fullName>
    </submittedName>
</protein>
<dbReference type="SMART" id="SM00422">
    <property type="entry name" value="HTH_MERR"/>
    <property type="match status" value="1"/>
</dbReference>
<evidence type="ECO:0000313" key="4">
    <source>
        <dbReference type="Proteomes" id="UP001500620"/>
    </source>
</evidence>
<dbReference type="PANTHER" id="PTHR30204:SF98">
    <property type="entry name" value="HTH-TYPE TRANSCRIPTIONAL REGULATOR ADHR"/>
    <property type="match status" value="1"/>
</dbReference>
<dbReference type="PANTHER" id="PTHR30204">
    <property type="entry name" value="REDOX-CYCLING DRUG-SENSING TRANSCRIPTIONAL ACTIVATOR SOXR"/>
    <property type="match status" value="1"/>
</dbReference>
<dbReference type="InterPro" id="IPR009061">
    <property type="entry name" value="DNA-bd_dom_put_sf"/>
</dbReference>
<evidence type="ECO:0000259" key="2">
    <source>
        <dbReference type="PROSITE" id="PS50937"/>
    </source>
</evidence>
<dbReference type="InterPro" id="IPR000551">
    <property type="entry name" value="MerR-type_HTH_dom"/>
</dbReference>